<proteinExistence type="predicted"/>
<sequence length="86" mass="9222">MAARESRSRDVWRALNRGAKLQVGGVQRGLRRIMTRFASSLRGSGQATQLQRLRQEVGSRTTTGLSSCAGEDDNVSTRDSGGACPA</sequence>
<dbReference type="Proteomes" id="UP001485043">
    <property type="component" value="Unassembled WGS sequence"/>
</dbReference>
<keyword evidence="3" id="KW-1185">Reference proteome</keyword>
<comment type="caution">
    <text evidence="2">The sequence shown here is derived from an EMBL/GenBank/DDBJ whole genome shotgun (WGS) entry which is preliminary data.</text>
</comment>
<name>A0AAW1TAT2_9CHLO</name>
<accession>A0AAW1TAT2</accession>
<reference evidence="2 3" key="1">
    <citation type="journal article" date="2024" name="Nat. Commun.">
        <title>Phylogenomics reveals the evolutionary origins of lichenization in chlorophyte algae.</title>
        <authorList>
            <person name="Puginier C."/>
            <person name="Libourel C."/>
            <person name="Otte J."/>
            <person name="Skaloud P."/>
            <person name="Haon M."/>
            <person name="Grisel S."/>
            <person name="Petersen M."/>
            <person name="Berrin J.G."/>
            <person name="Delaux P.M."/>
            <person name="Dal Grande F."/>
            <person name="Keller J."/>
        </authorList>
    </citation>
    <scope>NUCLEOTIDE SEQUENCE [LARGE SCALE GENOMIC DNA]</scope>
    <source>
        <strain evidence="2 3">SAG 2523</strain>
    </source>
</reference>
<feature type="region of interest" description="Disordered" evidence="1">
    <location>
        <begin position="44"/>
        <end position="86"/>
    </location>
</feature>
<feature type="compositionally biased region" description="Polar residues" evidence="1">
    <location>
        <begin position="44"/>
        <end position="66"/>
    </location>
</feature>
<dbReference type="EMBL" id="JALJOV010000191">
    <property type="protein sequence ID" value="KAK9866085.1"/>
    <property type="molecule type" value="Genomic_DNA"/>
</dbReference>
<gene>
    <name evidence="2" type="ORF">WJX84_007693</name>
</gene>
<evidence type="ECO:0000256" key="1">
    <source>
        <dbReference type="SAM" id="MobiDB-lite"/>
    </source>
</evidence>
<dbReference type="AlphaFoldDB" id="A0AAW1TAT2"/>
<evidence type="ECO:0000313" key="2">
    <source>
        <dbReference type="EMBL" id="KAK9866085.1"/>
    </source>
</evidence>
<protein>
    <submittedName>
        <fullName evidence="2">Uncharacterized protein</fullName>
    </submittedName>
</protein>
<organism evidence="2 3">
    <name type="scientific">Apatococcus fuscideae</name>
    <dbReference type="NCBI Taxonomy" id="2026836"/>
    <lineage>
        <taxon>Eukaryota</taxon>
        <taxon>Viridiplantae</taxon>
        <taxon>Chlorophyta</taxon>
        <taxon>core chlorophytes</taxon>
        <taxon>Trebouxiophyceae</taxon>
        <taxon>Chlorellales</taxon>
        <taxon>Chlorellaceae</taxon>
        <taxon>Apatococcus</taxon>
    </lineage>
</organism>
<evidence type="ECO:0000313" key="3">
    <source>
        <dbReference type="Proteomes" id="UP001485043"/>
    </source>
</evidence>